<dbReference type="Proteomes" id="UP001204144">
    <property type="component" value="Unassembled WGS sequence"/>
</dbReference>
<comment type="caution">
    <text evidence="1">The sequence shown here is derived from an EMBL/GenBank/DDBJ whole genome shotgun (WGS) entry which is preliminary data.</text>
</comment>
<organism evidence="1 2">
    <name type="scientific">Lacihabitans soyangensis</name>
    <dbReference type="NCBI Taxonomy" id="869394"/>
    <lineage>
        <taxon>Bacteria</taxon>
        <taxon>Pseudomonadati</taxon>
        <taxon>Bacteroidota</taxon>
        <taxon>Cytophagia</taxon>
        <taxon>Cytophagales</taxon>
        <taxon>Leadbetterellaceae</taxon>
        <taxon>Lacihabitans</taxon>
    </lineage>
</organism>
<dbReference type="RefSeq" id="WP_255036968.1">
    <property type="nucleotide sequence ID" value="NZ_RJUF01000022.1"/>
</dbReference>
<evidence type="ECO:0000313" key="2">
    <source>
        <dbReference type="Proteomes" id="UP001204144"/>
    </source>
</evidence>
<dbReference type="SUPFAM" id="SSF63825">
    <property type="entry name" value="YWTD domain"/>
    <property type="match status" value="1"/>
</dbReference>
<dbReference type="EMBL" id="RJUF01000022">
    <property type="protein sequence ID" value="MCP9763181.1"/>
    <property type="molecule type" value="Genomic_DNA"/>
</dbReference>
<sequence>MKRLYTQYDIDLLQKVDDEIIMSSHGKLINTRDEILDLTLSEEFYFSNSFIVSKNRETLVIYSKNFCELKQIEKSNLINISFFDNINNFILRYALTDNQYEIYIDNILIKSEEFIIGRLLNKNYRLHFSERFRPIQDFRCSDLLDEKTYWEYTCPTGLHASNTWVVRGEYLLFCENTDGSYQGNIKKIHLPTGELKWEAAVPMTRLHYNEPQGLFISFWANVDYGQYFQIIDIDNETLEFGNPITDVILQNLPSTEGTLYLYERKLYFTDFSNAYGDQIPKIMFGCFDIDTKEVEFLQEVPEAKGDGFAQIIYSDNKLYLRSFGNKLYVYEHEITASLVTKTP</sequence>
<accession>A0AAE3H339</accession>
<protein>
    <submittedName>
        <fullName evidence="1">Uncharacterized protein</fullName>
    </submittedName>
</protein>
<dbReference type="Gene3D" id="2.130.10.10">
    <property type="entry name" value="YVTN repeat-like/Quinoprotein amine dehydrogenase"/>
    <property type="match status" value="1"/>
</dbReference>
<dbReference type="InterPro" id="IPR015943">
    <property type="entry name" value="WD40/YVTN_repeat-like_dom_sf"/>
</dbReference>
<reference evidence="1 2" key="1">
    <citation type="submission" date="2018-11" db="EMBL/GenBank/DDBJ databases">
        <title>Novel bacteria species description.</title>
        <authorList>
            <person name="Han J.-H."/>
        </authorList>
    </citation>
    <scope>NUCLEOTIDE SEQUENCE [LARGE SCALE GENOMIC DNA]</scope>
    <source>
        <strain evidence="1 2">KCTC23259</strain>
    </source>
</reference>
<evidence type="ECO:0000313" key="1">
    <source>
        <dbReference type="EMBL" id="MCP9763181.1"/>
    </source>
</evidence>
<keyword evidence="2" id="KW-1185">Reference proteome</keyword>
<name>A0AAE3H339_9BACT</name>
<proteinExistence type="predicted"/>
<dbReference type="AlphaFoldDB" id="A0AAE3H339"/>
<gene>
    <name evidence="1" type="ORF">EGI31_09450</name>
</gene>